<protein>
    <submittedName>
        <fullName evidence="2 3">Uncharacterized protein</fullName>
    </submittedName>
</protein>
<evidence type="ECO:0000256" key="1">
    <source>
        <dbReference type="SAM" id="MobiDB-lite"/>
    </source>
</evidence>
<evidence type="ECO:0000313" key="3">
    <source>
        <dbReference type="EnsemblMetazoa" id="ADAC001520-PA"/>
    </source>
</evidence>
<keyword evidence="4" id="KW-1185">Reference proteome</keyword>
<feature type="region of interest" description="Disordered" evidence="1">
    <location>
        <begin position="91"/>
        <end position="133"/>
    </location>
</feature>
<sequence length="133" mass="14544">MASMRSMTNWLAILPKKLQYAKTRVFKHDEQPTSSNIQTIQTLEDHHQPDADDAINIVESSNPVDYIDAESLDDESDISFDIGSDQIYNMDETGKSTVPNNVPKVVSTSGKKAITNPTALPNSTSSNADLTSS</sequence>
<reference evidence="2" key="3">
    <citation type="journal article" date="2013" name="Nucleic Acids Res.">
        <title>The genome of Anopheles darlingi, the main neotropical malaria vector.</title>
        <authorList>
            <person name="Marinotti O."/>
            <person name="Cerqueira G.C."/>
            <person name="de Almeida L.G."/>
            <person name="Ferro M.I."/>
            <person name="Loreto E.L."/>
            <person name="Zaha A."/>
            <person name="Teixeira S.M."/>
            <person name="Wespiser A.R."/>
            <person name="Almeida E Silva A."/>
            <person name="Schlindwein A.D."/>
            <person name="Pacheco A.C."/>
            <person name="Silva A.L."/>
            <person name="Graveley B.R."/>
            <person name="Walenz B.P."/>
            <person name="Lima Bde A."/>
            <person name="Ribeiro C.A."/>
            <person name="Nunes-Silva C.G."/>
            <person name="de Carvalho C.R."/>
            <person name="Soares C.M."/>
            <person name="de Menezes C.B."/>
            <person name="Matiolli C."/>
            <person name="Caffrey D."/>
            <person name="Araujo D.A."/>
            <person name="de Oliveira D.M."/>
            <person name="Golenbock D."/>
            <person name="Grisard E.C."/>
            <person name="Fantinatti-Garboggini F."/>
            <person name="de Carvalho F.M."/>
            <person name="Barcellos F.G."/>
            <person name="Prosdocimi F."/>
            <person name="May G."/>
            <person name="Azevedo Junior G.M."/>
            <person name="Guimaraes G.M."/>
            <person name="Goldman G.H."/>
            <person name="Padilha I.Q."/>
            <person name="Batista Jda S."/>
            <person name="Ferro J.A."/>
            <person name="Ribeiro J.M."/>
            <person name="Fietto J.L."/>
            <person name="Dabbas K.M."/>
            <person name="Cerdeira L."/>
            <person name="Agnez-Lima L.F."/>
            <person name="Brocchi M."/>
            <person name="de Carvalho M.O."/>
            <person name="Teixeira Mde M."/>
            <person name="Diniz Maia Mde M."/>
            <person name="Goldman M.H."/>
            <person name="Cruz Schneider M.P."/>
            <person name="Felipe M.S."/>
            <person name="Hungria M."/>
            <person name="Nicolas M.F."/>
            <person name="Pereira M."/>
            <person name="Montes M.A."/>
            <person name="Cantao M.E."/>
            <person name="Vincentz M."/>
            <person name="Rafael M.S."/>
            <person name="Silverman N."/>
            <person name="Stoco P.H."/>
            <person name="Souza R.C."/>
            <person name="Vicentini R."/>
            <person name="Gazzinelli R.T."/>
            <person name="Neves Rde O."/>
            <person name="Silva R."/>
            <person name="Astolfi-Filho S."/>
            <person name="Maciel T.E."/>
            <person name="Urmenyi T.P."/>
            <person name="Tadei W.P."/>
            <person name="Camargo E.P."/>
            <person name="de Vasconcelos A.T."/>
        </authorList>
    </citation>
    <scope>NUCLEOTIDE SEQUENCE</scope>
</reference>
<reference evidence="2 4" key="1">
    <citation type="journal article" date="2010" name="BMC Genomics">
        <title>Combination of measures distinguishes pre-miRNAs from other stem-loops in the genome of the newly sequenced Anopheles darlingi.</title>
        <authorList>
            <person name="Mendes N.D."/>
            <person name="Freitas A.T."/>
            <person name="Vasconcelos A.T."/>
            <person name="Sagot M.F."/>
        </authorList>
    </citation>
    <scope>NUCLEOTIDE SEQUENCE</scope>
</reference>
<feature type="compositionally biased region" description="Polar residues" evidence="1">
    <location>
        <begin position="95"/>
        <end position="133"/>
    </location>
</feature>
<accession>W5JV73</accession>
<organism evidence="2">
    <name type="scientific">Anopheles darlingi</name>
    <name type="common">Mosquito</name>
    <dbReference type="NCBI Taxonomy" id="43151"/>
    <lineage>
        <taxon>Eukaryota</taxon>
        <taxon>Metazoa</taxon>
        <taxon>Ecdysozoa</taxon>
        <taxon>Arthropoda</taxon>
        <taxon>Hexapoda</taxon>
        <taxon>Insecta</taxon>
        <taxon>Pterygota</taxon>
        <taxon>Neoptera</taxon>
        <taxon>Endopterygota</taxon>
        <taxon>Diptera</taxon>
        <taxon>Nematocera</taxon>
        <taxon>Culicoidea</taxon>
        <taxon>Culicidae</taxon>
        <taxon>Anophelinae</taxon>
        <taxon>Anopheles</taxon>
    </lineage>
</organism>
<dbReference type="EMBL" id="ADMH02000401">
    <property type="protein sequence ID" value="ETN66689.1"/>
    <property type="molecule type" value="Genomic_DNA"/>
</dbReference>
<name>W5JV73_ANODA</name>
<dbReference type="EnsemblMetazoa" id="ADAC001520-RA">
    <property type="protein sequence ID" value="ADAC001520-PA"/>
    <property type="gene ID" value="ADAC001520"/>
</dbReference>
<evidence type="ECO:0000313" key="2">
    <source>
        <dbReference type="EMBL" id="ETN66689.1"/>
    </source>
</evidence>
<dbReference type="VEuPathDB" id="VectorBase:ADAR2_010974"/>
<reference evidence="3" key="4">
    <citation type="submission" date="2015-06" db="UniProtKB">
        <authorList>
            <consortium name="EnsemblMetazoa"/>
        </authorList>
    </citation>
    <scope>IDENTIFICATION</scope>
</reference>
<dbReference type="AlphaFoldDB" id="W5JV73"/>
<proteinExistence type="predicted"/>
<gene>
    <name evidence="2" type="ORF">AND_001520</name>
</gene>
<evidence type="ECO:0000313" key="4">
    <source>
        <dbReference type="Proteomes" id="UP000000673"/>
    </source>
</evidence>
<reference evidence="2" key="2">
    <citation type="submission" date="2010-05" db="EMBL/GenBank/DDBJ databases">
        <authorList>
            <person name="Almeida L.G."/>
            <person name="Nicolas M.F."/>
            <person name="Souza R.C."/>
            <person name="Vasconcelos A.T.R."/>
        </authorList>
    </citation>
    <scope>NUCLEOTIDE SEQUENCE</scope>
</reference>
<dbReference type="Proteomes" id="UP000000673">
    <property type="component" value="Unassembled WGS sequence"/>
</dbReference>
<dbReference type="VEuPathDB" id="VectorBase:ADAC001520"/>
<dbReference type="HOGENOM" id="CLU_1908419_0_0_1"/>